<protein>
    <submittedName>
        <fullName evidence="1">Uncharacterized protein</fullName>
    </submittedName>
</protein>
<dbReference type="GeneID" id="19524863"/>
<gene>
    <name evidence="1" type="ORF">JS09_0138</name>
</gene>
<accession>A0A060BHX1</accession>
<proteinExistence type="predicted"/>
<dbReference type="InterPro" id="IPR027417">
    <property type="entry name" value="P-loop_NTPase"/>
</dbReference>
<name>A0A060BHX1_9CAUD</name>
<dbReference type="KEGG" id="vg:19524863"/>
<reference evidence="1" key="1">
    <citation type="submission" date="2015-07" db="EMBL/GenBank/DDBJ databases">
        <title>Isolation and characterization of a novel lytic T4-like coliphage vB_EcoM_JS09 infecting APEC.</title>
        <authorList>
            <person name="Zhou Y."/>
            <person name="Bao H.D."/>
            <person name="Zhang H."/>
            <person name="Wang R."/>
        </authorList>
    </citation>
    <scope>NUCLEOTIDE SEQUENCE</scope>
</reference>
<evidence type="ECO:0000313" key="1">
    <source>
        <dbReference type="EMBL" id="AIA80105.1"/>
    </source>
</evidence>
<dbReference type="RefSeq" id="YP_009037461.1">
    <property type="nucleotide sequence ID" value="NC_024124.2"/>
</dbReference>
<dbReference type="Gene3D" id="3.40.50.300">
    <property type="entry name" value="P-loop containing nucleotide triphosphate hydrolases"/>
    <property type="match status" value="1"/>
</dbReference>
<sequence length="182" mass="21308">MAKIILVDGPDNAGKTTFINDIMEISERYVKIDFPKRTVDGRFDVKSRNEVGCFETMLNYLDPTKIYLLDRGYISNWVYGRIRQDVDSVLDVYEQDYVRLCQNHDVFTIILTRNEMTESFEDDLITLSSFGFNTVISYFEEFAIHNKIQTYQLLNHDGANKVIGFNASERNYLITEIIKWAR</sequence>
<dbReference type="SUPFAM" id="SSF52540">
    <property type="entry name" value="P-loop containing nucleoside triphosphate hydrolases"/>
    <property type="match status" value="1"/>
</dbReference>
<keyword evidence="2" id="KW-1185">Reference proteome</keyword>
<evidence type="ECO:0000313" key="2">
    <source>
        <dbReference type="Proteomes" id="UP000019733"/>
    </source>
</evidence>
<dbReference type="EMBL" id="KF582788">
    <property type="protein sequence ID" value="AIA80105.1"/>
    <property type="molecule type" value="Genomic_DNA"/>
</dbReference>
<dbReference type="OrthoDB" id="12783at10239"/>
<organism evidence="1 2">
    <name type="scientific">Escherichia phage vB_EcoM_JS09</name>
    <dbReference type="NCBI Taxonomy" id="1430444"/>
    <lineage>
        <taxon>Viruses</taxon>
        <taxon>Duplodnaviria</taxon>
        <taxon>Heunggongvirae</taxon>
        <taxon>Uroviricota</taxon>
        <taxon>Caudoviricetes</taxon>
        <taxon>Pantevenvirales</taxon>
        <taxon>Straboviridae</taxon>
        <taxon>Tevenvirinae</taxon>
        <taxon>Mosigvirus</taxon>
        <taxon>Mosigvirus JS09</taxon>
    </lineage>
</organism>
<dbReference type="Proteomes" id="UP000019733">
    <property type="component" value="Segment"/>
</dbReference>